<accession>A0ACC1RVJ7</accession>
<dbReference type="EMBL" id="JANRMS010001692">
    <property type="protein sequence ID" value="KAJ3526651.1"/>
    <property type="molecule type" value="Genomic_DNA"/>
</dbReference>
<reference evidence="1" key="1">
    <citation type="submission" date="2022-08" db="EMBL/GenBank/DDBJ databases">
        <title>Genome Sequence of Fusarium decemcellulare.</title>
        <authorList>
            <person name="Buettner E."/>
        </authorList>
    </citation>
    <scope>NUCLEOTIDE SEQUENCE</scope>
    <source>
        <strain evidence="1">Babe19</strain>
    </source>
</reference>
<protein>
    <submittedName>
        <fullName evidence="1">Uncharacterized protein</fullName>
    </submittedName>
</protein>
<sequence length="523" mass="57369">MSDNVDPRKAALQVQISMADLSRVRQEELPLSNIEKRGPSYNPTGKNSTSKYSREYKDKLGSSWNTTFDDEEARQVEGLHIEDARPWAKKFTKNFLETSGIDVAPPRAEKRIRRDNGPGPMPPRKKLGGLEFKPAAPVSWGPGPSTSPGPSAPSAPSGPSASPALKCQPKEPQSKTTKEPIEVSAPTPPAPLLQFVLRANDADHTAPEQIVGSGQCEVVPGKHEAMCYLAEVQMKLKASEASGVLEIFAATKGRTVLDALKIDDPVMDGQFCAIKMKSEGSMFYLRFSDLDETKKFRRYLSKLHRSVRIHQQQSDLAHVTRTEEAETKTETKVTSPSIKPTPSAPTISTRPSKDLAMEVAKESERLISMGGWQEVHNHHAPTIQNAASHIVKLVTRVLEEMAQEQPGKKASSSQVIKGIEEGIIEHWVQNGFLDNCTASLRDDFIKVLRSMADLQIKLHRHMNGEDDEDVNEDIQDLSRAIVQPQTAPPAHGSVRGGLKGLGSSIYATKPAAFEGRFTGIRLA</sequence>
<gene>
    <name evidence="1" type="ORF">NM208_g11085</name>
</gene>
<comment type="caution">
    <text evidence="1">The sequence shown here is derived from an EMBL/GenBank/DDBJ whole genome shotgun (WGS) entry which is preliminary data.</text>
</comment>
<dbReference type="Proteomes" id="UP001148629">
    <property type="component" value="Unassembled WGS sequence"/>
</dbReference>
<name>A0ACC1RVJ7_9HYPO</name>
<organism evidence="1 2">
    <name type="scientific">Fusarium decemcellulare</name>
    <dbReference type="NCBI Taxonomy" id="57161"/>
    <lineage>
        <taxon>Eukaryota</taxon>
        <taxon>Fungi</taxon>
        <taxon>Dikarya</taxon>
        <taxon>Ascomycota</taxon>
        <taxon>Pezizomycotina</taxon>
        <taxon>Sordariomycetes</taxon>
        <taxon>Hypocreomycetidae</taxon>
        <taxon>Hypocreales</taxon>
        <taxon>Nectriaceae</taxon>
        <taxon>Fusarium</taxon>
        <taxon>Fusarium decemcellulare species complex</taxon>
    </lineage>
</organism>
<evidence type="ECO:0000313" key="1">
    <source>
        <dbReference type="EMBL" id="KAJ3526651.1"/>
    </source>
</evidence>
<proteinExistence type="predicted"/>
<evidence type="ECO:0000313" key="2">
    <source>
        <dbReference type="Proteomes" id="UP001148629"/>
    </source>
</evidence>
<keyword evidence="2" id="KW-1185">Reference proteome</keyword>